<dbReference type="STRING" id="564608.C1MNV6"/>
<dbReference type="OMA" id="EVWEIND"/>
<proteinExistence type="predicted"/>
<evidence type="ECO:0000313" key="2">
    <source>
        <dbReference type="EMBL" id="EEH58355.1"/>
    </source>
</evidence>
<dbReference type="SUPFAM" id="SSF52833">
    <property type="entry name" value="Thioredoxin-like"/>
    <property type="match status" value="1"/>
</dbReference>
<organism evidence="3">
    <name type="scientific">Micromonas pusilla (strain CCMP1545)</name>
    <name type="common">Picoplanktonic green alga</name>
    <dbReference type="NCBI Taxonomy" id="564608"/>
    <lineage>
        <taxon>Eukaryota</taxon>
        <taxon>Viridiplantae</taxon>
        <taxon>Chlorophyta</taxon>
        <taxon>Mamiellophyceae</taxon>
        <taxon>Mamiellales</taxon>
        <taxon>Mamiellaceae</taxon>
        <taxon>Micromonas</taxon>
    </lineage>
</organism>
<dbReference type="Pfam" id="PF00462">
    <property type="entry name" value="Glutaredoxin"/>
    <property type="match status" value="1"/>
</dbReference>
<dbReference type="EMBL" id="GG663737">
    <property type="protein sequence ID" value="EEH58355.1"/>
    <property type="molecule type" value="Genomic_DNA"/>
</dbReference>
<feature type="non-terminal residue" evidence="2">
    <location>
        <position position="1"/>
    </location>
</feature>
<dbReference type="PANTHER" id="PTHR45694:SF18">
    <property type="entry name" value="GLUTAREDOXIN-1-RELATED"/>
    <property type="match status" value="1"/>
</dbReference>
<evidence type="ECO:0000313" key="3">
    <source>
        <dbReference type="Proteomes" id="UP000001876"/>
    </source>
</evidence>
<dbReference type="GeneID" id="9682618"/>
<feature type="domain" description="Glutaredoxin" evidence="1">
    <location>
        <begin position="14"/>
        <end position="76"/>
    </location>
</feature>
<accession>C1MNV6</accession>
<dbReference type="PROSITE" id="PS51354">
    <property type="entry name" value="GLUTAREDOXIN_2"/>
    <property type="match status" value="1"/>
</dbReference>
<dbReference type="eggNOG" id="KOG1752">
    <property type="taxonomic scope" value="Eukaryota"/>
</dbReference>
<protein>
    <submittedName>
        <fullName evidence="2">Predicted protein</fullName>
    </submittedName>
</protein>
<dbReference type="GO" id="GO:0005737">
    <property type="term" value="C:cytoplasm"/>
    <property type="evidence" value="ECO:0007669"/>
    <property type="project" value="TreeGrafter"/>
</dbReference>
<dbReference type="GO" id="GO:0034599">
    <property type="term" value="P:cellular response to oxidative stress"/>
    <property type="evidence" value="ECO:0007669"/>
    <property type="project" value="TreeGrafter"/>
</dbReference>
<evidence type="ECO:0000259" key="1">
    <source>
        <dbReference type="Pfam" id="PF00462"/>
    </source>
</evidence>
<reference evidence="2 3" key="1">
    <citation type="journal article" date="2009" name="Science">
        <title>Green evolution and dynamic adaptations revealed by genomes of the marine picoeukaryotes Micromonas.</title>
        <authorList>
            <person name="Worden A.Z."/>
            <person name="Lee J.H."/>
            <person name="Mock T."/>
            <person name="Rouze P."/>
            <person name="Simmons M.P."/>
            <person name="Aerts A.L."/>
            <person name="Allen A.E."/>
            <person name="Cuvelier M.L."/>
            <person name="Derelle E."/>
            <person name="Everett M.V."/>
            <person name="Foulon E."/>
            <person name="Grimwood J."/>
            <person name="Gundlach H."/>
            <person name="Henrissat B."/>
            <person name="Napoli C."/>
            <person name="McDonald S.M."/>
            <person name="Parker M.S."/>
            <person name="Rombauts S."/>
            <person name="Salamov A."/>
            <person name="Von Dassow P."/>
            <person name="Badger J.H."/>
            <person name="Coutinho P.M."/>
            <person name="Demir E."/>
            <person name="Dubchak I."/>
            <person name="Gentemann C."/>
            <person name="Eikrem W."/>
            <person name="Gready J.E."/>
            <person name="John U."/>
            <person name="Lanier W."/>
            <person name="Lindquist E.A."/>
            <person name="Lucas S."/>
            <person name="Mayer K.F."/>
            <person name="Moreau H."/>
            <person name="Not F."/>
            <person name="Otillar R."/>
            <person name="Panaud O."/>
            <person name="Pangilinan J."/>
            <person name="Paulsen I."/>
            <person name="Piegu B."/>
            <person name="Poliakov A."/>
            <person name="Robbens S."/>
            <person name="Schmutz J."/>
            <person name="Toulza E."/>
            <person name="Wyss T."/>
            <person name="Zelensky A."/>
            <person name="Zhou K."/>
            <person name="Armbrust E.V."/>
            <person name="Bhattacharya D."/>
            <person name="Goodenough U.W."/>
            <person name="Van de Peer Y."/>
            <person name="Grigoriev I.V."/>
        </authorList>
    </citation>
    <scope>NUCLEOTIDE SEQUENCE [LARGE SCALE GENOMIC DNA]</scope>
    <source>
        <strain evidence="2 3">CCMP1545</strain>
    </source>
</reference>
<dbReference type="KEGG" id="mpp:MICPUCDRAFT_9477"/>
<dbReference type="OrthoDB" id="537420at2759"/>
<dbReference type="AlphaFoldDB" id="C1MNV6"/>
<sequence>SLATVRSLIASDDVVVFSATYCPFSAAAKAALRAEGVRFSAYEWNQIEGGSGFAPALATLTGRSSIPSVWIAGEYVGGCNDGNPGIRPLIAAGLLDE</sequence>
<dbReference type="InterPro" id="IPR002109">
    <property type="entry name" value="Glutaredoxin"/>
</dbReference>
<dbReference type="InterPro" id="IPR014025">
    <property type="entry name" value="Glutaredoxin_subgr"/>
</dbReference>
<feature type="non-terminal residue" evidence="2">
    <location>
        <position position="97"/>
    </location>
</feature>
<name>C1MNV6_MICPC</name>
<dbReference type="PRINTS" id="PR00160">
    <property type="entry name" value="GLUTAREDOXIN"/>
</dbReference>
<dbReference type="PANTHER" id="PTHR45694">
    <property type="entry name" value="GLUTAREDOXIN 2"/>
    <property type="match status" value="1"/>
</dbReference>
<dbReference type="Proteomes" id="UP000001876">
    <property type="component" value="Unassembled WGS sequence"/>
</dbReference>
<dbReference type="InterPro" id="IPR036249">
    <property type="entry name" value="Thioredoxin-like_sf"/>
</dbReference>
<dbReference type="RefSeq" id="XP_003056710.1">
    <property type="nucleotide sequence ID" value="XM_003056664.1"/>
</dbReference>
<keyword evidence="3" id="KW-1185">Reference proteome</keyword>
<gene>
    <name evidence="2" type="ORF">MICPUCDRAFT_9477</name>
</gene>
<dbReference type="GO" id="GO:0015038">
    <property type="term" value="F:glutathione disulfide oxidoreductase activity"/>
    <property type="evidence" value="ECO:0007669"/>
    <property type="project" value="TreeGrafter"/>
</dbReference>
<dbReference type="Gene3D" id="3.40.30.10">
    <property type="entry name" value="Glutaredoxin"/>
    <property type="match status" value="1"/>
</dbReference>